<proteinExistence type="predicted"/>
<feature type="domain" description="Gram-positive cocci surface proteins LPxTG" evidence="7">
    <location>
        <begin position="657"/>
        <end position="692"/>
    </location>
</feature>
<organism evidence="8 9">
    <name type="scientific">Bifidobacterium pseudolongum</name>
    <dbReference type="NCBI Taxonomy" id="1694"/>
    <lineage>
        <taxon>Bacteria</taxon>
        <taxon>Bacillati</taxon>
        <taxon>Actinomycetota</taxon>
        <taxon>Actinomycetes</taxon>
        <taxon>Bifidobacteriales</taxon>
        <taxon>Bifidobacteriaceae</taxon>
        <taxon>Bifidobacterium</taxon>
    </lineage>
</organism>
<feature type="signal peptide" evidence="6">
    <location>
        <begin position="1"/>
        <end position="46"/>
    </location>
</feature>
<dbReference type="Gene3D" id="2.60.40.740">
    <property type="match status" value="1"/>
</dbReference>
<evidence type="ECO:0000256" key="3">
    <source>
        <dbReference type="ARBA" id="ARBA00022729"/>
    </source>
</evidence>
<protein>
    <submittedName>
        <fullName evidence="8">Isopeptide-forming domain-containing fimbrial protein</fullName>
    </submittedName>
</protein>
<sequence length="692" mass="73377">MNRKVYKICKTIEGDNMKKVWKGFAAAVSAAAIAATGFIGATSASAEETKVDPTPGAITIKNPILNDEFNAYQLLGATISEKTPATESAPATYNYAYKLLGTTNAEKLNAPATKALVAALNAANAKLETKLDFDANTDGVQTTITIPAADTATDNIVNAFETQVVRAVDLFGPGTGKADAMRAFAQSLAKAVADNNVSVAGTAKATEDDVTNKALVIKGANNADLNIGYYLVDHVNQADEGNRTLSAYLVNTLTAAGAVLDLKTATVEFEKKVEDWNESLGDKDENSGTIDSDAWQDSADHKLGDEVPFMLKGSLPSNYANYDVFQYQFSDELSEGLTLIPGSIKVQLVTVAADGTMTELKELTKATETATNDFAVEMDAKNRTDSDNLPVGATKFTIKIGTETQQGEEPNVTTIRDLKAITDTIEDFNAANTRVVVTYKATVNKKAVIGTTGNPNKANLSISENPDNGWDGLISTPEDIVIVFTYKYTVNKTFDGQTSNAPAQLPSFQLEKFISAENGTVTINNVKGNWDTVGKVQVDNVAGENETPVYQASFSHLDDGYYKLSEKDVPAGYNPAADKFFTVTAEHDAESDNPQLKKLTVTYYTDASFTTKATTADGKVDEVVNTPTTEGEGDAAVTTPASGSVVVTIDNKSGNELPSTGGMGTTILYAAGAAIVLIAGIGLAVTLRRRQA</sequence>
<evidence type="ECO:0000256" key="5">
    <source>
        <dbReference type="SAM" id="Phobius"/>
    </source>
</evidence>
<dbReference type="Proteomes" id="UP000273889">
    <property type="component" value="Unassembled WGS sequence"/>
</dbReference>
<keyword evidence="5" id="KW-0812">Transmembrane</keyword>
<dbReference type="NCBIfam" id="TIGR01167">
    <property type="entry name" value="LPXTG_anchor"/>
    <property type="match status" value="1"/>
</dbReference>
<evidence type="ECO:0000256" key="4">
    <source>
        <dbReference type="ARBA" id="ARBA00023088"/>
    </source>
</evidence>
<keyword evidence="3 6" id="KW-0732">Signal</keyword>
<dbReference type="GO" id="GO:0005975">
    <property type="term" value="P:carbohydrate metabolic process"/>
    <property type="evidence" value="ECO:0007669"/>
    <property type="project" value="UniProtKB-ARBA"/>
</dbReference>
<feature type="chain" id="PRO_5044212927" evidence="6">
    <location>
        <begin position="47"/>
        <end position="692"/>
    </location>
</feature>
<dbReference type="InterPro" id="IPR013783">
    <property type="entry name" value="Ig-like_fold"/>
</dbReference>
<gene>
    <name evidence="8" type="ORF">D7V89_08560</name>
</gene>
<evidence type="ECO:0000313" key="8">
    <source>
        <dbReference type="EMBL" id="RKI87068.1"/>
    </source>
</evidence>
<dbReference type="Pfam" id="PF00746">
    <property type="entry name" value="Gram_pos_anchor"/>
    <property type="match status" value="1"/>
</dbReference>
<keyword evidence="1" id="KW-0134">Cell wall</keyword>
<evidence type="ECO:0000256" key="6">
    <source>
        <dbReference type="SAM" id="SignalP"/>
    </source>
</evidence>
<keyword evidence="4" id="KW-0572">Peptidoglycan-anchor</keyword>
<accession>A0AB37NUY7</accession>
<evidence type="ECO:0000259" key="7">
    <source>
        <dbReference type="PROSITE" id="PS50847"/>
    </source>
</evidence>
<comment type="caution">
    <text evidence="8">The sequence shown here is derived from an EMBL/GenBank/DDBJ whole genome shotgun (WGS) entry which is preliminary data.</text>
</comment>
<feature type="transmembrane region" description="Helical" evidence="5">
    <location>
        <begin position="667"/>
        <end position="687"/>
    </location>
</feature>
<dbReference type="EMBL" id="RAYV01000017">
    <property type="protein sequence ID" value="RKI87068.1"/>
    <property type="molecule type" value="Genomic_DNA"/>
</dbReference>
<dbReference type="InterPro" id="IPR019931">
    <property type="entry name" value="LPXTG_anchor"/>
</dbReference>
<dbReference type="PROSITE" id="PS50847">
    <property type="entry name" value="GRAM_POS_ANCHORING"/>
    <property type="match status" value="1"/>
</dbReference>
<reference evidence="8 9" key="1">
    <citation type="submission" date="2018-09" db="EMBL/GenBank/DDBJ databases">
        <title>Murine metabolic-syndrome-specific gut microbial biobank.</title>
        <authorList>
            <person name="Liu C."/>
        </authorList>
    </citation>
    <scope>NUCLEOTIDE SEQUENCE [LARGE SCALE GENOMIC DNA]</scope>
    <source>
        <strain evidence="8 9">WYJ21-P61</strain>
    </source>
</reference>
<keyword evidence="2" id="KW-0964">Secreted</keyword>
<dbReference type="Gene3D" id="2.60.40.10">
    <property type="entry name" value="Immunoglobulins"/>
    <property type="match status" value="1"/>
</dbReference>
<keyword evidence="5" id="KW-0472">Membrane</keyword>
<evidence type="ECO:0000313" key="9">
    <source>
        <dbReference type="Proteomes" id="UP000273889"/>
    </source>
</evidence>
<dbReference type="NCBIfam" id="TIGR04226">
    <property type="entry name" value="RrgB_K2N_iso_D2"/>
    <property type="match status" value="1"/>
</dbReference>
<dbReference type="InterPro" id="IPR026466">
    <property type="entry name" value="Fim_isopep_form_D2_dom"/>
</dbReference>
<evidence type="ECO:0000256" key="1">
    <source>
        <dbReference type="ARBA" id="ARBA00022512"/>
    </source>
</evidence>
<dbReference type="AlphaFoldDB" id="A0AB37NUY7"/>
<keyword evidence="5" id="KW-1133">Transmembrane helix</keyword>
<evidence type="ECO:0000256" key="2">
    <source>
        <dbReference type="ARBA" id="ARBA00022525"/>
    </source>
</evidence>
<name>A0AB37NUY7_9BIFI</name>